<dbReference type="PANTHER" id="PTHR34039">
    <property type="entry name" value="UPF0102 PROTEIN YRAN"/>
    <property type="match status" value="1"/>
</dbReference>
<dbReference type="InterPro" id="IPR011856">
    <property type="entry name" value="tRNA_endonuc-like_dom_sf"/>
</dbReference>
<evidence type="ECO:0000313" key="1">
    <source>
        <dbReference type="EMBL" id="CAB4556027.1"/>
    </source>
</evidence>
<gene>
    <name evidence="1" type="ORF">UFOPK1506_00760</name>
</gene>
<sequence length="127" mass="14068">MVNSSSSPYRPHQLGKAGEAAAVAYLIDAGYSIINQNWRGAHGEIDIIARCESHHPEFVVVEVKTRSSLQCGTPLEAVTSTKYRRLFLLGREWISTYQPGALWRIDVLALLRSASGFHITHHKGLIA</sequence>
<dbReference type="PANTHER" id="PTHR34039:SF1">
    <property type="entry name" value="UPF0102 PROTEIN YRAN"/>
    <property type="match status" value="1"/>
</dbReference>
<dbReference type="AlphaFoldDB" id="A0A6J6CXB4"/>
<dbReference type="Pfam" id="PF02021">
    <property type="entry name" value="UPF0102"/>
    <property type="match status" value="1"/>
</dbReference>
<dbReference type="InterPro" id="IPR011335">
    <property type="entry name" value="Restrct_endonuc-II-like"/>
</dbReference>
<dbReference type="CDD" id="cd20736">
    <property type="entry name" value="PoNe_Nuclease"/>
    <property type="match status" value="1"/>
</dbReference>
<reference evidence="1" key="1">
    <citation type="submission" date="2020-05" db="EMBL/GenBank/DDBJ databases">
        <authorList>
            <person name="Chiriac C."/>
            <person name="Salcher M."/>
            <person name="Ghai R."/>
            <person name="Kavagutti S V."/>
        </authorList>
    </citation>
    <scope>NUCLEOTIDE SEQUENCE</scope>
</reference>
<dbReference type="HAMAP" id="MF_00048">
    <property type="entry name" value="UPF0102"/>
    <property type="match status" value="1"/>
</dbReference>
<dbReference type="Gene3D" id="3.40.1350.10">
    <property type="match status" value="1"/>
</dbReference>
<protein>
    <submittedName>
        <fullName evidence="1">Unannotated protein</fullName>
    </submittedName>
</protein>
<dbReference type="EMBL" id="CAEZSV010000134">
    <property type="protein sequence ID" value="CAB4556027.1"/>
    <property type="molecule type" value="Genomic_DNA"/>
</dbReference>
<accession>A0A6J6CXB4</accession>
<dbReference type="SUPFAM" id="SSF52980">
    <property type="entry name" value="Restriction endonuclease-like"/>
    <property type="match status" value="1"/>
</dbReference>
<organism evidence="1">
    <name type="scientific">freshwater metagenome</name>
    <dbReference type="NCBI Taxonomy" id="449393"/>
    <lineage>
        <taxon>unclassified sequences</taxon>
        <taxon>metagenomes</taxon>
        <taxon>ecological metagenomes</taxon>
    </lineage>
</organism>
<proteinExistence type="inferred from homology"/>
<dbReference type="GO" id="GO:0003676">
    <property type="term" value="F:nucleic acid binding"/>
    <property type="evidence" value="ECO:0007669"/>
    <property type="project" value="InterPro"/>
</dbReference>
<name>A0A6J6CXB4_9ZZZZ</name>
<dbReference type="InterPro" id="IPR003509">
    <property type="entry name" value="UPF0102_YraN-like"/>
</dbReference>